<dbReference type="PROSITE" id="PS00108">
    <property type="entry name" value="PROTEIN_KINASE_ST"/>
    <property type="match status" value="1"/>
</dbReference>
<evidence type="ECO:0000256" key="5">
    <source>
        <dbReference type="ARBA" id="ARBA00022729"/>
    </source>
</evidence>
<dbReference type="GO" id="GO:0005524">
    <property type="term" value="F:ATP binding"/>
    <property type="evidence" value="ECO:0007669"/>
    <property type="project" value="UniProtKB-UniRule"/>
</dbReference>
<comment type="catalytic activity">
    <reaction evidence="12 14">
        <text>L-threonyl-[protein] + ATP = O-phospho-L-threonyl-[protein] + ADP + H(+)</text>
        <dbReference type="Rhea" id="RHEA:46608"/>
        <dbReference type="Rhea" id="RHEA-COMP:11060"/>
        <dbReference type="Rhea" id="RHEA-COMP:11605"/>
        <dbReference type="ChEBI" id="CHEBI:15378"/>
        <dbReference type="ChEBI" id="CHEBI:30013"/>
        <dbReference type="ChEBI" id="CHEBI:30616"/>
        <dbReference type="ChEBI" id="CHEBI:61977"/>
        <dbReference type="ChEBI" id="CHEBI:456216"/>
        <dbReference type="EC" id="2.7.11.1"/>
    </reaction>
</comment>
<evidence type="ECO:0000256" key="11">
    <source>
        <dbReference type="ARBA" id="ARBA00023180"/>
    </source>
</evidence>
<dbReference type="Pfam" id="PF08276">
    <property type="entry name" value="PAN_2"/>
    <property type="match status" value="1"/>
</dbReference>
<keyword evidence="7 14" id="KW-0418">Kinase</keyword>
<dbReference type="InterPro" id="IPR003609">
    <property type="entry name" value="Pan_app"/>
</dbReference>
<evidence type="ECO:0000256" key="3">
    <source>
        <dbReference type="ARBA" id="ARBA00022536"/>
    </source>
</evidence>
<accession>A0A4U6TYC7</accession>
<feature type="transmembrane region" description="Helical" evidence="17">
    <location>
        <begin position="450"/>
        <end position="473"/>
    </location>
</feature>
<feature type="domain" description="Bulb-type lectin" evidence="20">
    <location>
        <begin position="28"/>
        <end position="147"/>
    </location>
</feature>
<keyword evidence="17" id="KW-1133">Transmembrane helix</keyword>
<keyword evidence="10" id="KW-0675">Receptor</keyword>
<evidence type="ECO:0000256" key="8">
    <source>
        <dbReference type="ARBA" id="ARBA00022840"/>
    </source>
</evidence>
<evidence type="ECO:0000256" key="13">
    <source>
        <dbReference type="ARBA" id="ARBA00048679"/>
    </source>
</evidence>
<keyword evidence="6 14" id="KW-0547">Nucleotide-binding</keyword>
<evidence type="ECO:0000256" key="2">
    <source>
        <dbReference type="ARBA" id="ARBA00022527"/>
    </source>
</evidence>
<keyword evidence="4 14" id="KW-0808">Transferase</keyword>
<dbReference type="GO" id="GO:0004674">
    <property type="term" value="F:protein serine/threonine kinase activity"/>
    <property type="evidence" value="ECO:0007669"/>
    <property type="project" value="UniProtKB-KW"/>
</dbReference>
<comment type="subcellular location">
    <subcellularLocation>
        <location evidence="1">Membrane</location>
        <topology evidence="1">Single-pass type I membrane protein</topology>
    </subcellularLocation>
</comment>
<evidence type="ECO:0000256" key="15">
    <source>
        <dbReference type="PROSITE-ProRule" id="PRU10141"/>
    </source>
</evidence>
<keyword evidence="2 14" id="KW-0723">Serine/threonine-protein kinase</keyword>
<evidence type="ECO:0000256" key="17">
    <source>
        <dbReference type="SAM" id="Phobius"/>
    </source>
</evidence>
<evidence type="ECO:0000256" key="1">
    <source>
        <dbReference type="ARBA" id="ARBA00004479"/>
    </source>
</evidence>
<keyword evidence="17" id="KW-0472">Membrane</keyword>
<dbReference type="GO" id="GO:0048544">
    <property type="term" value="P:recognition of pollen"/>
    <property type="evidence" value="ECO:0007669"/>
    <property type="project" value="InterPro"/>
</dbReference>
<keyword evidence="5 18" id="KW-0732">Signal</keyword>
<dbReference type="PROSITE" id="PS50927">
    <property type="entry name" value="BULB_LECTIN"/>
    <property type="match status" value="1"/>
</dbReference>
<organism evidence="22 23">
    <name type="scientific">Setaria viridis</name>
    <name type="common">Green bristlegrass</name>
    <name type="synonym">Setaria italica subsp. viridis</name>
    <dbReference type="NCBI Taxonomy" id="4556"/>
    <lineage>
        <taxon>Eukaryota</taxon>
        <taxon>Viridiplantae</taxon>
        <taxon>Streptophyta</taxon>
        <taxon>Embryophyta</taxon>
        <taxon>Tracheophyta</taxon>
        <taxon>Spermatophyta</taxon>
        <taxon>Magnoliopsida</taxon>
        <taxon>Liliopsida</taxon>
        <taxon>Poales</taxon>
        <taxon>Poaceae</taxon>
        <taxon>PACMAD clade</taxon>
        <taxon>Panicoideae</taxon>
        <taxon>Panicodae</taxon>
        <taxon>Paniceae</taxon>
        <taxon>Cenchrinae</taxon>
        <taxon>Setaria</taxon>
    </lineage>
</organism>
<feature type="chain" id="PRO_5020187948" description="Receptor-like serine/threonine-protein kinase" evidence="18">
    <location>
        <begin position="24"/>
        <end position="863"/>
    </location>
</feature>
<evidence type="ECO:0000256" key="7">
    <source>
        <dbReference type="ARBA" id="ARBA00022777"/>
    </source>
</evidence>
<dbReference type="GO" id="GO:0106310">
    <property type="term" value="F:protein serine kinase activity"/>
    <property type="evidence" value="ECO:0007669"/>
    <property type="project" value="RHEA"/>
</dbReference>
<dbReference type="Gramene" id="TKW06795">
    <property type="protein sequence ID" value="TKW06795"/>
    <property type="gene ID" value="SEVIR_7G264100v2"/>
</dbReference>
<evidence type="ECO:0000256" key="12">
    <source>
        <dbReference type="ARBA" id="ARBA00047899"/>
    </source>
</evidence>
<evidence type="ECO:0000256" key="16">
    <source>
        <dbReference type="SAM" id="MobiDB-lite"/>
    </source>
</evidence>
<evidence type="ECO:0000256" key="9">
    <source>
        <dbReference type="ARBA" id="ARBA00023157"/>
    </source>
</evidence>
<keyword evidence="11" id="KW-0325">Glycoprotein</keyword>
<dbReference type="SMART" id="SM00108">
    <property type="entry name" value="B_lectin"/>
    <property type="match status" value="1"/>
</dbReference>
<evidence type="ECO:0000256" key="6">
    <source>
        <dbReference type="ARBA" id="ARBA00022741"/>
    </source>
</evidence>
<dbReference type="AlphaFoldDB" id="A0A4U6TYC7"/>
<keyword evidence="9" id="KW-1015">Disulfide bond</keyword>
<keyword evidence="23" id="KW-1185">Reference proteome</keyword>
<dbReference type="PIRSF" id="PIRSF000641">
    <property type="entry name" value="SRK"/>
    <property type="match status" value="1"/>
</dbReference>
<proteinExistence type="inferred from homology"/>
<dbReference type="FunFam" id="1.10.510.10:FF:000724">
    <property type="entry name" value="Serine/threonine-protein kinase"/>
    <property type="match status" value="1"/>
</dbReference>
<feature type="signal peptide" evidence="18">
    <location>
        <begin position="1"/>
        <end position="23"/>
    </location>
</feature>
<evidence type="ECO:0000259" key="21">
    <source>
        <dbReference type="PROSITE" id="PS50948"/>
    </source>
</evidence>
<evidence type="ECO:0000313" key="22">
    <source>
        <dbReference type="EMBL" id="TKW06795.1"/>
    </source>
</evidence>
<dbReference type="FunFam" id="3.30.200.20:FF:000039">
    <property type="entry name" value="receptor-like protein kinase FERONIA"/>
    <property type="match status" value="1"/>
</dbReference>
<dbReference type="InterPro" id="IPR011009">
    <property type="entry name" value="Kinase-like_dom_sf"/>
</dbReference>
<dbReference type="PANTHER" id="PTHR32444">
    <property type="entry name" value="BULB-TYPE LECTIN DOMAIN-CONTAINING PROTEIN"/>
    <property type="match status" value="1"/>
</dbReference>
<feature type="region of interest" description="Disordered" evidence="16">
    <location>
        <begin position="493"/>
        <end position="526"/>
    </location>
</feature>
<sequence>MEATCSYLLLLSFFLLLPPRAFAAGAVADTFSKGRNITDNETLVSADGAFTMGFFSPGVSTKRYLGIWFSVSIDAVCWVANRGRPVNDNSGVLMVSDAGSLLLLDGSGQIVWSSNSTSNSPVEAQLINSGDLVLRNRGSTTMLWHSFDYPSNVLLSGMKVGNDFWSGAEWHLTSWRSADDPSPGAYRRVLDTTGGLPDNVVWQGNAKTFRTGPWNGLWFSGIPEVLSYSSLIEYRMEINSRQVTYGYIVKPGSAPTYVVLTDTGMVKRLVWDAKTQAWQTYYQGPRDVCDVYGKCGAFGLCNSSAAATSFCSCLKGFSPASPSAWNMKDTSGGCRRNVKLDCGGGRTTDGFLLLHAVKLPDTHNATVDKSITVDECRARCLANCSCLAYAAADIRGGGGGGSGCVMWTDDIVDLRYVDQGQDMYLRLAKIELPLPPPSSPSSSSRQFPTAVVAGASAAAVVAILIALLILVVVRKRRRRRRYTISAAPVPAPVVPYTEHQPSPTPSAPSADHQLSPAWSVPSVEPPSPASARTVPCVKLSSLKEATGNFSKSNIIGIGGFGIVYEGHLLDGRKVAVKRLHSSLIDEGGETFMREVEVMSTLKHDKLAQLLSYCHEGNERILVYEYMKNKSLNIYIFGEDPRLRALLNWERRLQIIRGVAMGVSYLHGLCKEVIHRDLKPSNILLDDNWRPKIADFGTTKQFVVDQTDPTLVQTAGYTAPEYILERYLTLKCDVYSFGVILLEIVSGQRNRTTPMLLSNAWESWNQGTINELLDSDVAHPKPELLFELERCVQIGLLCVQQSPDDRPTMAAVVTMLNSNISPIPPPKRPVPDGRTESPLRGADRSSTQEGASGTSRDSYTIYLT</sequence>
<dbReference type="SMART" id="SM00473">
    <property type="entry name" value="PAN_AP"/>
    <property type="match status" value="1"/>
</dbReference>
<dbReference type="PROSITE" id="PS00107">
    <property type="entry name" value="PROTEIN_KINASE_ATP"/>
    <property type="match status" value="1"/>
</dbReference>
<dbReference type="Pfam" id="PF00954">
    <property type="entry name" value="S_locus_glycop"/>
    <property type="match status" value="1"/>
</dbReference>
<evidence type="ECO:0000256" key="10">
    <source>
        <dbReference type="ARBA" id="ARBA00023170"/>
    </source>
</evidence>
<dbReference type="InterPro" id="IPR001480">
    <property type="entry name" value="Bulb-type_lectin_dom"/>
</dbReference>
<dbReference type="SUPFAM" id="SSF51110">
    <property type="entry name" value="alpha-D-mannose-specific plant lectins"/>
    <property type="match status" value="1"/>
</dbReference>
<feature type="compositionally biased region" description="Polar residues" evidence="16">
    <location>
        <begin position="843"/>
        <end position="863"/>
    </location>
</feature>
<dbReference type="Gene3D" id="1.10.510.10">
    <property type="entry name" value="Transferase(Phosphotransferase) domain 1"/>
    <property type="match status" value="1"/>
</dbReference>
<dbReference type="FunFam" id="2.90.10.10:FF:000005">
    <property type="entry name" value="G-type lectin S-receptor-like serine/threonine-protein kinase"/>
    <property type="match status" value="1"/>
</dbReference>
<dbReference type="InterPro" id="IPR000719">
    <property type="entry name" value="Prot_kinase_dom"/>
</dbReference>
<feature type="domain" description="Protein kinase" evidence="19">
    <location>
        <begin position="549"/>
        <end position="819"/>
    </location>
</feature>
<comment type="catalytic activity">
    <reaction evidence="13 14">
        <text>L-seryl-[protein] + ATP = O-phospho-L-seryl-[protein] + ADP + H(+)</text>
        <dbReference type="Rhea" id="RHEA:17989"/>
        <dbReference type="Rhea" id="RHEA-COMP:9863"/>
        <dbReference type="Rhea" id="RHEA-COMP:11604"/>
        <dbReference type="ChEBI" id="CHEBI:15378"/>
        <dbReference type="ChEBI" id="CHEBI:29999"/>
        <dbReference type="ChEBI" id="CHEBI:30616"/>
        <dbReference type="ChEBI" id="CHEBI:83421"/>
        <dbReference type="ChEBI" id="CHEBI:456216"/>
        <dbReference type="EC" id="2.7.11.1"/>
    </reaction>
</comment>
<gene>
    <name evidence="22" type="ORF">SEVIR_7G264100v2</name>
</gene>
<feature type="domain" description="Apple" evidence="21">
    <location>
        <begin position="342"/>
        <end position="428"/>
    </location>
</feature>
<evidence type="ECO:0000256" key="14">
    <source>
        <dbReference type="PIRNR" id="PIRNR000641"/>
    </source>
</evidence>
<dbReference type="GO" id="GO:0016020">
    <property type="term" value="C:membrane"/>
    <property type="evidence" value="ECO:0007669"/>
    <property type="project" value="UniProtKB-SubCell"/>
</dbReference>
<feature type="compositionally biased region" description="Basic and acidic residues" evidence="16">
    <location>
        <begin position="828"/>
        <end position="842"/>
    </location>
</feature>
<evidence type="ECO:0000256" key="4">
    <source>
        <dbReference type="ARBA" id="ARBA00022679"/>
    </source>
</evidence>
<feature type="binding site" evidence="15">
    <location>
        <position position="577"/>
    </location>
    <ligand>
        <name>ATP</name>
        <dbReference type="ChEBI" id="CHEBI:30616"/>
    </ligand>
</feature>
<dbReference type="PANTHER" id="PTHR32444:SF236">
    <property type="entry name" value="D-MANNOSE BINDING LECTIN FAMILY PROTEIN, EXPRESSED"/>
    <property type="match status" value="1"/>
</dbReference>
<dbReference type="Pfam" id="PF01453">
    <property type="entry name" value="B_lectin"/>
    <property type="match status" value="1"/>
</dbReference>
<dbReference type="InterPro" id="IPR000858">
    <property type="entry name" value="S_locus_glycoprot_dom"/>
</dbReference>
<dbReference type="EMBL" id="CM016558">
    <property type="protein sequence ID" value="TKW06795.1"/>
    <property type="molecule type" value="Genomic_DNA"/>
</dbReference>
<evidence type="ECO:0000313" key="23">
    <source>
        <dbReference type="Proteomes" id="UP000298652"/>
    </source>
</evidence>
<dbReference type="PROSITE" id="PS50011">
    <property type="entry name" value="PROTEIN_KINASE_DOM"/>
    <property type="match status" value="1"/>
</dbReference>
<comment type="similarity">
    <text evidence="14">Belongs to the protein kinase superfamily. Ser/Thr protein kinase family.</text>
</comment>
<keyword evidence="8 14" id="KW-0067">ATP-binding</keyword>
<dbReference type="InterPro" id="IPR036426">
    <property type="entry name" value="Bulb-type_lectin_dom_sf"/>
</dbReference>
<dbReference type="Gene3D" id="2.90.10.10">
    <property type="entry name" value="Bulb-type lectin domain"/>
    <property type="match status" value="1"/>
</dbReference>
<dbReference type="InterPro" id="IPR017441">
    <property type="entry name" value="Protein_kinase_ATP_BS"/>
</dbReference>
<reference evidence="22" key="1">
    <citation type="submission" date="2019-03" db="EMBL/GenBank/DDBJ databases">
        <title>WGS assembly of Setaria viridis.</title>
        <authorList>
            <person name="Huang P."/>
            <person name="Jenkins J."/>
            <person name="Grimwood J."/>
            <person name="Barry K."/>
            <person name="Healey A."/>
            <person name="Mamidi S."/>
            <person name="Sreedasyam A."/>
            <person name="Shu S."/>
            <person name="Feldman M."/>
            <person name="Wu J."/>
            <person name="Yu Y."/>
            <person name="Chen C."/>
            <person name="Johnson J."/>
            <person name="Rokhsar D."/>
            <person name="Baxter I."/>
            <person name="Schmutz J."/>
            <person name="Brutnell T."/>
            <person name="Kellogg E."/>
        </authorList>
    </citation>
    <scope>NUCLEOTIDE SEQUENCE [LARGE SCALE GENOMIC DNA]</scope>
</reference>
<dbReference type="Gene3D" id="3.30.200.20">
    <property type="entry name" value="Phosphorylase Kinase, domain 1"/>
    <property type="match status" value="1"/>
</dbReference>
<dbReference type="Pfam" id="PF00069">
    <property type="entry name" value="Pkinase"/>
    <property type="match status" value="1"/>
</dbReference>
<dbReference type="CDD" id="cd01098">
    <property type="entry name" value="PAN_AP_plant"/>
    <property type="match status" value="1"/>
</dbReference>
<dbReference type="InterPro" id="IPR024171">
    <property type="entry name" value="SRK-like_kinase"/>
</dbReference>
<name>A0A4U6TYC7_SETVI</name>
<dbReference type="CDD" id="cd00028">
    <property type="entry name" value="B_lectin"/>
    <property type="match status" value="1"/>
</dbReference>
<dbReference type="OMA" id="QNPTMAV"/>
<feature type="region of interest" description="Disordered" evidence="16">
    <location>
        <begin position="817"/>
        <end position="863"/>
    </location>
</feature>
<evidence type="ECO:0000256" key="18">
    <source>
        <dbReference type="SAM" id="SignalP"/>
    </source>
</evidence>
<dbReference type="Proteomes" id="UP000298652">
    <property type="component" value="Chromosome 7"/>
</dbReference>
<protein>
    <recommendedName>
        <fullName evidence="14">Receptor-like serine/threonine-protein kinase</fullName>
        <ecNumber evidence="14">2.7.11.1</ecNumber>
    </recommendedName>
</protein>
<dbReference type="GO" id="GO:0051707">
    <property type="term" value="P:response to other organism"/>
    <property type="evidence" value="ECO:0007669"/>
    <property type="project" value="UniProtKB-ARBA"/>
</dbReference>
<dbReference type="SMART" id="SM00220">
    <property type="entry name" value="S_TKc"/>
    <property type="match status" value="1"/>
</dbReference>
<dbReference type="InterPro" id="IPR008271">
    <property type="entry name" value="Ser/Thr_kinase_AS"/>
</dbReference>
<evidence type="ECO:0000259" key="19">
    <source>
        <dbReference type="PROSITE" id="PS50011"/>
    </source>
</evidence>
<keyword evidence="3" id="KW-0245">EGF-like domain</keyword>
<dbReference type="EC" id="2.7.11.1" evidence="14"/>
<evidence type="ECO:0000259" key="20">
    <source>
        <dbReference type="PROSITE" id="PS50927"/>
    </source>
</evidence>
<dbReference type="PROSITE" id="PS50948">
    <property type="entry name" value="PAN"/>
    <property type="match status" value="1"/>
</dbReference>
<dbReference type="SUPFAM" id="SSF56112">
    <property type="entry name" value="Protein kinase-like (PK-like)"/>
    <property type="match status" value="1"/>
</dbReference>
<keyword evidence="17" id="KW-0812">Transmembrane</keyword>